<feature type="region of interest" description="Disordered" evidence="5">
    <location>
        <begin position="1"/>
        <end position="34"/>
    </location>
</feature>
<dbReference type="PANTHER" id="PTHR11404">
    <property type="entry name" value="SUPEROXIDE DISMUTASE 2"/>
    <property type="match status" value="1"/>
</dbReference>
<dbReference type="PROSITE" id="PS00088">
    <property type="entry name" value="SOD_MN"/>
    <property type="match status" value="1"/>
</dbReference>
<dbReference type="Proteomes" id="UP000541558">
    <property type="component" value="Unassembled WGS sequence"/>
</dbReference>
<sequence>MRSSPTAPSGLPEASPKVDGGDEPSNVPAITSPISPSAAPLAQNLASFAVAGKGNGVTLEVSARPASAHLPHYHIAPIPPSNPAECKGNGGVLKNRPLNSTIEQVSGSPDALKKEFNTATLGIQGSGRGWLRYTTQTKCLEIATTPNQDPLLSLVPIIGVDIWEHAFYLQYLNAKSDLRISDFTSIVGVNVVVILVP</sequence>
<dbReference type="OrthoDB" id="239262at2759"/>
<keyword evidence="4" id="KW-0560">Oxidoreductase</keyword>
<accession>A0A8H5BBW2</accession>
<keyword evidence="3" id="KW-0479">Metal-binding</keyword>
<comment type="caution">
    <text evidence="7">The sequence shown here is derived from an EMBL/GenBank/DDBJ whole genome shotgun (WGS) entry which is preliminary data.</text>
</comment>
<proteinExistence type="inferred from homology"/>
<evidence type="ECO:0000256" key="1">
    <source>
        <dbReference type="ARBA" id="ARBA00008714"/>
    </source>
</evidence>
<evidence type="ECO:0000256" key="3">
    <source>
        <dbReference type="ARBA" id="ARBA00022723"/>
    </source>
</evidence>
<evidence type="ECO:0000256" key="2">
    <source>
        <dbReference type="ARBA" id="ARBA00012682"/>
    </source>
</evidence>
<dbReference type="AlphaFoldDB" id="A0A8H5BBW2"/>
<protein>
    <recommendedName>
        <fullName evidence="2">superoxide dismutase</fullName>
        <ecNumber evidence="2">1.15.1.1</ecNumber>
    </recommendedName>
</protein>
<dbReference type="EMBL" id="JAACJK010000169">
    <property type="protein sequence ID" value="KAF5320494.1"/>
    <property type="molecule type" value="Genomic_DNA"/>
</dbReference>
<comment type="similarity">
    <text evidence="1">Belongs to the iron/manganese superoxide dismutase family.</text>
</comment>
<dbReference type="InterPro" id="IPR036314">
    <property type="entry name" value="SOD_C_sf"/>
</dbReference>
<keyword evidence="8" id="KW-1185">Reference proteome</keyword>
<feature type="domain" description="Manganese/iron superoxide dismutase C-terminal" evidence="6">
    <location>
        <begin position="97"/>
        <end position="186"/>
    </location>
</feature>
<reference evidence="7 8" key="1">
    <citation type="journal article" date="2020" name="ISME J.">
        <title>Uncovering the hidden diversity of litter-decomposition mechanisms in mushroom-forming fungi.</title>
        <authorList>
            <person name="Floudas D."/>
            <person name="Bentzer J."/>
            <person name="Ahren D."/>
            <person name="Johansson T."/>
            <person name="Persson P."/>
            <person name="Tunlid A."/>
        </authorList>
    </citation>
    <scope>NUCLEOTIDE SEQUENCE [LARGE SCALE GENOMIC DNA]</scope>
    <source>
        <strain evidence="7 8">CBS 175.51</strain>
    </source>
</reference>
<evidence type="ECO:0000256" key="5">
    <source>
        <dbReference type="SAM" id="MobiDB-lite"/>
    </source>
</evidence>
<evidence type="ECO:0000313" key="7">
    <source>
        <dbReference type="EMBL" id="KAF5320494.1"/>
    </source>
</evidence>
<dbReference type="GO" id="GO:0005739">
    <property type="term" value="C:mitochondrion"/>
    <property type="evidence" value="ECO:0007669"/>
    <property type="project" value="TreeGrafter"/>
</dbReference>
<dbReference type="PANTHER" id="PTHR11404:SF6">
    <property type="entry name" value="SUPEROXIDE DISMUTASE [MN], MITOCHONDRIAL"/>
    <property type="match status" value="1"/>
</dbReference>
<dbReference type="InterPro" id="IPR050265">
    <property type="entry name" value="Fe/Mn_Superoxide_Dismutase"/>
</dbReference>
<dbReference type="GO" id="GO:0004784">
    <property type="term" value="F:superoxide dismutase activity"/>
    <property type="evidence" value="ECO:0007669"/>
    <property type="project" value="UniProtKB-EC"/>
</dbReference>
<evidence type="ECO:0000313" key="8">
    <source>
        <dbReference type="Proteomes" id="UP000541558"/>
    </source>
</evidence>
<dbReference type="EC" id="1.15.1.1" evidence="2"/>
<dbReference type="Pfam" id="PF02777">
    <property type="entry name" value="Sod_Fe_C"/>
    <property type="match status" value="1"/>
</dbReference>
<gene>
    <name evidence="7" type="ORF">D9611_010768</name>
</gene>
<dbReference type="InterPro" id="IPR019833">
    <property type="entry name" value="Mn/Fe_SOD_BS"/>
</dbReference>
<dbReference type="SUPFAM" id="SSF54719">
    <property type="entry name" value="Fe,Mn superoxide dismutase (SOD), C-terminal domain"/>
    <property type="match status" value="1"/>
</dbReference>
<dbReference type="GO" id="GO:0030145">
    <property type="term" value="F:manganese ion binding"/>
    <property type="evidence" value="ECO:0007669"/>
    <property type="project" value="TreeGrafter"/>
</dbReference>
<organism evidence="7 8">
    <name type="scientific">Ephemerocybe angulata</name>
    <dbReference type="NCBI Taxonomy" id="980116"/>
    <lineage>
        <taxon>Eukaryota</taxon>
        <taxon>Fungi</taxon>
        <taxon>Dikarya</taxon>
        <taxon>Basidiomycota</taxon>
        <taxon>Agaricomycotina</taxon>
        <taxon>Agaricomycetes</taxon>
        <taxon>Agaricomycetidae</taxon>
        <taxon>Agaricales</taxon>
        <taxon>Agaricineae</taxon>
        <taxon>Psathyrellaceae</taxon>
        <taxon>Ephemerocybe</taxon>
    </lineage>
</organism>
<dbReference type="InterPro" id="IPR019832">
    <property type="entry name" value="Mn/Fe_SOD_C"/>
</dbReference>
<name>A0A8H5BBW2_9AGAR</name>
<evidence type="ECO:0000256" key="4">
    <source>
        <dbReference type="ARBA" id="ARBA00023002"/>
    </source>
</evidence>
<dbReference type="Gene3D" id="3.55.40.20">
    <property type="entry name" value="Iron/manganese superoxide dismutase, C-terminal domain"/>
    <property type="match status" value="1"/>
</dbReference>
<evidence type="ECO:0000259" key="6">
    <source>
        <dbReference type="Pfam" id="PF02777"/>
    </source>
</evidence>